<proteinExistence type="predicted"/>
<dbReference type="InterPro" id="IPR029044">
    <property type="entry name" value="Nucleotide-diphossugar_trans"/>
</dbReference>
<gene>
    <name evidence="1" type="ORF">SAMN05444271_15713</name>
</gene>
<dbReference type="KEGG" id="hae:halTADL_3462"/>
<keyword evidence="2" id="KW-1185">Reference proteome</keyword>
<evidence type="ECO:0000313" key="1">
    <source>
        <dbReference type="EMBL" id="SEJ36459.1"/>
    </source>
</evidence>
<dbReference type="PANTHER" id="PTHR36529">
    <property type="entry name" value="SLL1095 PROTEIN"/>
    <property type="match status" value="1"/>
</dbReference>
<dbReference type="RefSeq" id="WP_089673945.1">
    <property type="nucleotide sequence ID" value="NZ_CP024845.1"/>
</dbReference>
<dbReference type="Gene3D" id="3.90.550.10">
    <property type="entry name" value="Spore Coat Polysaccharide Biosynthesis Protein SpsA, Chain A"/>
    <property type="match status" value="1"/>
</dbReference>
<reference evidence="1 2" key="1">
    <citation type="submission" date="2016-10" db="EMBL/GenBank/DDBJ databases">
        <authorList>
            <person name="de Groot N.N."/>
        </authorList>
    </citation>
    <scope>NUCLEOTIDE SEQUENCE [LARGE SCALE GENOMIC DNA]</scope>
    <source>
        <strain evidence="1 2">DSM 22187</strain>
    </source>
</reference>
<sequence length="254" mass="27654">MTVIAVLAKPPREGLVLPELADTTPLSEAAVAELYEAMLRDTFLAVDRSGADLLVNYLSTDDLPEEHRTDIDPVAELRSIAADTVDDVSTVRFEPQVGSTVSARAGNTLTHLIDNEEVNSAAVVFGTAPLMTRLIVDSAAMKLRTNEVVVGPATEGRAYYAGFTETVDFEDSFEGIELQRLTNRATDADLDTEFLQMSPRVETGRDLLSLLPLLRSRFTAERIVPEYTASFVHDRGLDVAPSDDGPELVVDEAE</sequence>
<evidence type="ECO:0000313" key="2">
    <source>
        <dbReference type="Proteomes" id="UP000198888"/>
    </source>
</evidence>
<dbReference type="STRING" id="1073996.SAMN05444271_15713"/>
<evidence type="ECO:0008006" key="3">
    <source>
        <dbReference type="Google" id="ProtNLM"/>
    </source>
</evidence>
<dbReference type="Proteomes" id="UP000198888">
    <property type="component" value="Unassembled WGS sequence"/>
</dbReference>
<accession>A0A2H4Q731</accession>
<organism evidence="1 2">
    <name type="scientific">Halohasta litchfieldiae</name>
    <dbReference type="NCBI Taxonomy" id="1073996"/>
    <lineage>
        <taxon>Archaea</taxon>
        <taxon>Methanobacteriati</taxon>
        <taxon>Methanobacteriota</taxon>
        <taxon>Stenosarchaea group</taxon>
        <taxon>Halobacteria</taxon>
        <taxon>Halobacteriales</taxon>
        <taxon>Haloferacaceae</taxon>
        <taxon>Halohasta</taxon>
    </lineage>
</organism>
<dbReference type="PANTHER" id="PTHR36529:SF1">
    <property type="entry name" value="GLYCOSYLTRANSFERASE"/>
    <property type="match status" value="1"/>
</dbReference>
<dbReference type="InterPro" id="IPR018641">
    <property type="entry name" value="Trfase_1_rSAM/seldom-assoc"/>
</dbReference>
<dbReference type="OrthoDB" id="168607at2157"/>
<name>A0A1H6Y5B4_9EURY</name>
<dbReference type="GeneID" id="35004232"/>
<protein>
    <recommendedName>
        <fullName evidence="3">DUF2064 domain-containing protein</fullName>
    </recommendedName>
</protein>
<dbReference type="EMBL" id="FNYR01000057">
    <property type="protein sequence ID" value="SEJ36459.1"/>
    <property type="molecule type" value="Genomic_DNA"/>
</dbReference>
<accession>A0A1H6Y5B4</accession>
<dbReference type="AlphaFoldDB" id="A0A1H6Y5B4"/>